<proteinExistence type="predicted"/>
<accession>A0A3M7SS26</accession>
<dbReference type="EMBL" id="REGN01000853">
    <property type="protein sequence ID" value="RNA38583.1"/>
    <property type="molecule type" value="Genomic_DNA"/>
</dbReference>
<gene>
    <name evidence="2" type="ORF">BpHYR1_048427</name>
</gene>
<feature type="signal peptide" evidence="1">
    <location>
        <begin position="1"/>
        <end position="17"/>
    </location>
</feature>
<dbReference type="Proteomes" id="UP000276133">
    <property type="component" value="Unassembled WGS sequence"/>
</dbReference>
<comment type="caution">
    <text evidence="2">The sequence shown here is derived from an EMBL/GenBank/DDBJ whole genome shotgun (WGS) entry which is preliminary data.</text>
</comment>
<name>A0A3M7SS26_BRAPC</name>
<organism evidence="2 3">
    <name type="scientific">Brachionus plicatilis</name>
    <name type="common">Marine rotifer</name>
    <name type="synonym">Brachionus muelleri</name>
    <dbReference type="NCBI Taxonomy" id="10195"/>
    <lineage>
        <taxon>Eukaryota</taxon>
        <taxon>Metazoa</taxon>
        <taxon>Spiralia</taxon>
        <taxon>Gnathifera</taxon>
        <taxon>Rotifera</taxon>
        <taxon>Eurotatoria</taxon>
        <taxon>Monogononta</taxon>
        <taxon>Pseudotrocha</taxon>
        <taxon>Ploima</taxon>
        <taxon>Brachionidae</taxon>
        <taxon>Brachionus</taxon>
    </lineage>
</organism>
<feature type="chain" id="PRO_5018098675" description="Secreted protein" evidence="1">
    <location>
        <begin position="18"/>
        <end position="171"/>
    </location>
</feature>
<keyword evidence="3" id="KW-1185">Reference proteome</keyword>
<keyword evidence="1" id="KW-0732">Signal</keyword>
<evidence type="ECO:0008006" key="4">
    <source>
        <dbReference type="Google" id="ProtNLM"/>
    </source>
</evidence>
<dbReference type="AlphaFoldDB" id="A0A3M7SS26"/>
<evidence type="ECO:0000313" key="2">
    <source>
        <dbReference type="EMBL" id="RNA38583.1"/>
    </source>
</evidence>
<sequence length="171" mass="18146">MEFLAIFSLTLIRFGAGSTLFSSSSLDLCLTLCCDGGSGGGGCFTNESRVLSMAWLTESMRFFLSASRSTLRVERLARVFMSEPMLCSSAFLPLSSSSLAHSASSSKQLAIDLCASALNCSCTFCTSTSFLSSSFSSNELDTREQLCSASSSSSSLSLSLAEPFSDTFSYD</sequence>
<evidence type="ECO:0000256" key="1">
    <source>
        <dbReference type="SAM" id="SignalP"/>
    </source>
</evidence>
<evidence type="ECO:0000313" key="3">
    <source>
        <dbReference type="Proteomes" id="UP000276133"/>
    </source>
</evidence>
<reference evidence="2 3" key="1">
    <citation type="journal article" date="2018" name="Sci. Rep.">
        <title>Genomic signatures of local adaptation to the degree of environmental predictability in rotifers.</title>
        <authorList>
            <person name="Franch-Gras L."/>
            <person name="Hahn C."/>
            <person name="Garcia-Roger E.M."/>
            <person name="Carmona M.J."/>
            <person name="Serra M."/>
            <person name="Gomez A."/>
        </authorList>
    </citation>
    <scope>NUCLEOTIDE SEQUENCE [LARGE SCALE GENOMIC DNA]</scope>
    <source>
        <strain evidence="2">HYR1</strain>
    </source>
</reference>
<protein>
    <recommendedName>
        <fullName evidence="4">Secreted protein</fullName>
    </recommendedName>
</protein>